<feature type="compositionally biased region" description="Basic and acidic residues" evidence="1">
    <location>
        <begin position="394"/>
        <end position="404"/>
    </location>
</feature>
<feature type="non-terminal residue" evidence="2">
    <location>
        <position position="421"/>
    </location>
</feature>
<feature type="compositionally biased region" description="Basic residues" evidence="1">
    <location>
        <begin position="265"/>
        <end position="275"/>
    </location>
</feature>
<reference evidence="2" key="1">
    <citation type="submission" date="2020-02" db="EMBL/GenBank/DDBJ databases">
        <authorList>
            <person name="Meier V. D."/>
        </authorList>
    </citation>
    <scope>NUCLEOTIDE SEQUENCE</scope>
    <source>
        <strain evidence="2">AVDCRST_MAG47</strain>
    </source>
</reference>
<accession>A0A6J4NN28</accession>
<feature type="non-terminal residue" evidence="2">
    <location>
        <position position="1"/>
    </location>
</feature>
<feature type="compositionally biased region" description="Low complexity" evidence="1">
    <location>
        <begin position="109"/>
        <end position="120"/>
    </location>
</feature>
<dbReference type="AlphaFoldDB" id="A0A6J4NN28"/>
<evidence type="ECO:0000256" key="1">
    <source>
        <dbReference type="SAM" id="MobiDB-lite"/>
    </source>
</evidence>
<name>A0A6J4NN28_9ACTN</name>
<gene>
    <name evidence="2" type="ORF">AVDCRST_MAG47-2904</name>
</gene>
<sequence length="421" mass="45674">DGHRSGGRRQRRRSGPAPHRRRPGRGAGTRRAGEHRGHRGRGRARQGRLGQRVAGGPGADHAGARRCRRVVLPVPADGPTRPSGGARRGLPRRRDRRSDPRRRRRCGLLRRPAARGGAARLEQRHELPGAVRRGRPRHTDQPGPGAVDGALGDHVRSRARSQPGRPGRGPRVRRLAAPAHRPLPGLGLRRAGSRNGHRGAAAPRPPAAGSRARRSPGGGGAPRDVLAPGPGARRSAPRHRRRCPGDVGRPRRDGGGDDHDPVAHGPRRRRPRGHRVRDQRPRPRDVLLLAVHRRAGRPDRAPHHAAHRWRDPVGVAVAQRHRAGGRLDPDRHRPVPARPGLELLHGVGLGADHRLHAHRGADRRAGRRRHAHEHLGGNRRAACRGGRGGAGLRGAERLRGDPRAGRPRGGRRRSAGTAVVL</sequence>
<feature type="compositionally biased region" description="Basic residues" evidence="1">
    <location>
        <begin position="89"/>
        <end position="108"/>
    </location>
</feature>
<feature type="compositionally biased region" description="Basic and acidic residues" evidence="1">
    <location>
        <begin position="248"/>
        <end position="262"/>
    </location>
</feature>
<evidence type="ECO:0000313" key="2">
    <source>
        <dbReference type="EMBL" id="CAA9392261.1"/>
    </source>
</evidence>
<feature type="compositionally biased region" description="Low complexity" evidence="1">
    <location>
        <begin position="198"/>
        <end position="210"/>
    </location>
</feature>
<organism evidence="2">
    <name type="scientific">uncultured Nocardioidaceae bacterium</name>
    <dbReference type="NCBI Taxonomy" id="253824"/>
    <lineage>
        <taxon>Bacteria</taxon>
        <taxon>Bacillati</taxon>
        <taxon>Actinomycetota</taxon>
        <taxon>Actinomycetes</taxon>
        <taxon>Propionibacteriales</taxon>
        <taxon>Nocardioidaceae</taxon>
        <taxon>environmental samples</taxon>
    </lineage>
</organism>
<feature type="region of interest" description="Disordered" evidence="1">
    <location>
        <begin position="1"/>
        <end position="286"/>
    </location>
</feature>
<feature type="compositionally biased region" description="Basic and acidic residues" evidence="1">
    <location>
        <begin position="276"/>
        <end position="285"/>
    </location>
</feature>
<dbReference type="EMBL" id="CADCUK010000189">
    <property type="protein sequence ID" value="CAA9392261.1"/>
    <property type="molecule type" value="Genomic_DNA"/>
</dbReference>
<protein>
    <submittedName>
        <fullName evidence="2">Uncharacterized MFS-type transporter</fullName>
    </submittedName>
</protein>
<feature type="compositionally biased region" description="Basic residues" evidence="1">
    <location>
        <begin position="405"/>
        <end position="414"/>
    </location>
</feature>
<proteinExistence type="predicted"/>
<feature type="region of interest" description="Disordered" evidence="1">
    <location>
        <begin position="359"/>
        <end position="421"/>
    </location>
</feature>
<feature type="compositionally biased region" description="Basic residues" evidence="1">
    <location>
        <begin position="36"/>
        <end position="46"/>
    </location>
</feature>
<feature type="compositionally biased region" description="Basic residues" evidence="1">
    <location>
        <begin position="1"/>
        <end position="24"/>
    </location>
</feature>